<organism evidence="1">
    <name type="scientific">Haemonchus contortus</name>
    <name type="common">Barber pole worm</name>
    <dbReference type="NCBI Taxonomy" id="6289"/>
    <lineage>
        <taxon>Eukaryota</taxon>
        <taxon>Metazoa</taxon>
        <taxon>Ecdysozoa</taxon>
        <taxon>Nematoda</taxon>
        <taxon>Chromadorea</taxon>
        <taxon>Rhabditida</taxon>
        <taxon>Rhabditina</taxon>
        <taxon>Rhabditomorpha</taxon>
        <taxon>Strongyloidea</taxon>
        <taxon>Trichostrongylidae</taxon>
        <taxon>Haemonchus</taxon>
    </lineage>
</organism>
<dbReference type="AlphaFoldDB" id="W6NWE0"/>
<dbReference type="EMBL" id="CAVP010059942">
    <property type="protein sequence ID" value="CDL96202.1"/>
    <property type="molecule type" value="Genomic_DNA"/>
</dbReference>
<accession>W6NWE0</accession>
<comment type="caution">
    <text evidence="1">The sequence shown here is derived from an EMBL/GenBank/DDBJ whole genome shotgun (WGS) entry which is preliminary data.</text>
</comment>
<proteinExistence type="predicted"/>
<reference evidence="1" key="2">
    <citation type="submission" date="2013-05" db="EMBL/GenBank/DDBJ databases">
        <title>The genome and transcriptome of Haemonchus contortus: a key model parasite for drug and vaccine discovery.</title>
        <authorList>
            <person name="Laing R."/>
            <person name="Kikuchi T."/>
            <person name="Martinelli A."/>
            <person name="Tsai I.J."/>
            <person name="Beech R.N."/>
            <person name="Redman E."/>
            <person name="Holroyd N."/>
            <person name="Bartley D.J."/>
            <person name="Beasley H."/>
            <person name="Britton C."/>
            <person name="Curran D."/>
            <person name="Devaney E."/>
            <person name="Gilabert A."/>
            <person name="Jackson F."/>
            <person name="Hunt M."/>
            <person name="Johnston S."/>
            <person name="Kryukov I."/>
            <person name="Li K."/>
            <person name="Morrison A.A."/>
            <person name="Reid A.J."/>
            <person name="Sargison N."/>
            <person name="Saunders G."/>
            <person name="Wasmuth J.D."/>
            <person name="Wolstenholme A."/>
            <person name="Berriman M."/>
            <person name="Gilleard J.S."/>
            <person name="Cotton J.A."/>
        </authorList>
    </citation>
    <scope>NUCLEOTIDE SEQUENCE [LARGE SCALE GENOMIC DNA]</scope>
    <source>
        <strain evidence="1">ISE/inbred ISE</strain>
    </source>
</reference>
<feature type="non-terminal residue" evidence="1">
    <location>
        <position position="30"/>
    </location>
</feature>
<evidence type="ECO:0000313" key="1">
    <source>
        <dbReference type="EMBL" id="CDL96202.1"/>
    </source>
</evidence>
<sequence length="30" mass="3331">MIRRQLLYVPKLCVRQSTCVTTTPGHAGNS</sequence>
<reference evidence="1" key="1">
    <citation type="submission" date="2013-03" db="EMBL/GenBank/DDBJ databases">
        <authorList>
            <person name="Aslett M."/>
        </authorList>
    </citation>
    <scope>NUCLEOTIDE SEQUENCE [LARGE SCALE GENOMIC DNA]</scope>
    <source>
        <strain evidence="1">ISE/inbred ISE</strain>
    </source>
</reference>
<protein>
    <submittedName>
        <fullName evidence="1">Uncharacterized protein</fullName>
    </submittedName>
</protein>
<name>W6NWE0_HAECO</name>
<gene>
    <name evidence="1" type="ORF">HCOI_01728900</name>
</gene>